<dbReference type="Pfam" id="PF03786">
    <property type="entry name" value="UxuA"/>
    <property type="match status" value="1"/>
</dbReference>
<evidence type="ECO:0000256" key="9">
    <source>
        <dbReference type="HAMAP-Rule" id="MF_00106"/>
    </source>
</evidence>
<dbReference type="eggNOG" id="COG1312">
    <property type="taxonomic scope" value="Bacteria"/>
</dbReference>
<dbReference type="NCBIfam" id="TIGR00695">
    <property type="entry name" value="uxuA"/>
    <property type="match status" value="1"/>
</dbReference>
<dbReference type="InterPro" id="IPR004628">
    <property type="entry name" value="Man_deHydtase"/>
</dbReference>
<evidence type="ECO:0000256" key="4">
    <source>
        <dbReference type="ARBA" id="ARBA00007389"/>
    </source>
</evidence>
<dbReference type="SUPFAM" id="SSF51658">
    <property type="entry name" value="Xylose isomerase-like"/>
    <property type="match status" value="1"/>
</dbReference>
<comment type="caution">
    <text evidence="10">The sequence shown here is derived from an EMBL/GenBank/DDBJ whole genome shotgun (WGS) entry which is preliminary data.</text>
</comment>
<comment type="pathway">
    <text evidence="3 9">Carbohydrate metabolism; pentose and glucuronate interconversion.</text>
</comment>
<evidence type="ECO:0000256" key="8">
    <source>
        <dbReference type="ARBA" id="ARBA00023239"/>
    </source>
</evidence>
<keyword evidence="7 9" id="KW-0464">Manganese</keyword>
<dbReference type="Gene3D" id="3.20.20.150">
    <property type="entry name" value="Divalent-metal-dependent TIM barrel enzymes"/>
    <property type="match status" value="1"/>
</dbReference>
<dbReference type="GO" id="GO:0030145">
    <property type="term" value="F:manganese ion binding"/>
    <property type="evidence" value="ECO:0007669"/>
    <property type="project" value="TreeGrafter"/>
</dbReference>
<dbReference type="EMBL" id="JWHU01000043">
    <property type="protein sequence ID" value="KIU19026.1"/>
    <property type="molecule type" value="Genomic_DNA"/>
</dbReference>
<keyword evidence="11" id="KW-1185">Reference proteome</keyword>
<dbReference type="PIRSF" id="PIRSF016049">
    <property type="entry name" value="Man_dehyd"/>
    <property type="match status" value="1"/>
</dbReference>
<dbReference type="PATRIC" id="fig|137591.25.peg.2267"/>
<evidence type="ECO:0000256" key="5">
    <source>
        <dbReference type="ARBA" id="ARBA00012927"/>
    </source>
</evidence>
<dbReference type="Proteomes" id="UP000032287">
    <property type="component" value="Unassembled WGS sequence"/>
</dbReference>
<comment type="catalytic activity">
    <reaction evidence="1 9">
        <text>D-mannonate = 2-dehydro-3-deoxy-D-gluconate + H2O</text>
        <dbReference type="Rhea" id="RHEA:20097"/>
        <dbReference type="ChEBI" id="CHEBI:15377"/>
        <dbReference type="ChEBI" id="CHEBI:17767"/>
        <dbReference type="ChEBI" id="CHEBI:57990"/>
        <dbReference type="EC" id="4.2.1.8"/>
    </reaction>
</comment>
<protein>
    <recommendedName>
        <fullName evidence="5 9">Mannonate dehydratase</fullName>
        <ecNumber evidence="5 9">4.2.1.8</ecNumber>
    </recommendedName>
    <alternativeName>
        <fullName evidence="9">D-mannonate hydro-lyase</fullName>
    </alternativeName>
</protein>
<comment type="similarity">
    <text evidence="4 9">Belongs to the mannonate dehydratase family.</text>
</comment>
<name>A0A0D1LSH3_9LACO</name>
<dbReference type="UniPathway" id="UPA00246"/>
<dbReference type="GO" id="GO:0008198">
    <property type="term" value="F:ferrous iron binding"/>
    <property type="evidence" value="ECO:0007669"/>
    <property type="project" value="TreeGrafter"/>
</dbReference>
<dbReference type="PANTHER" id="PTHR30387:SF2">
    <property type="entry name" value="MANNONATE DEHYDRATASE"/>
    <property type="match status" value="1"/>
</dbReference>
<dbReference type="HAMAP" id="MF_00106">
    <property type="entry name" value="UxuA"/>
    <property type="match status" value="1"/>
</dbReference>
<dbReference type="EC" id="4.2.1.8" evidence="5 9"/>
<organism evidence="10 11">
    <name type="scientific">Weissella cibaria</name>
    <dbReference type="NCBI Taxonomy" id="137591"/>
    <lineage>
        <taxon>Bacteria</taxon>
        <taxon>Bacillati</taxon>
        <taxon>Bacillota</taxon>
        <taxon>Bacilli</taxon>
        <taxon>Lactobacillales</taxon>
        <taxon>Lactobacillaceae</taxon>
        <taxon>Weissella</taxon>
    </lineage>
</organism>
<evidence type="ECO:0000256" key="3">
    <source>
        <dbReference type="ARBA" id="ARBA00004892"/>
    </source>
</evidence>
<dbReference type="PANTHER" id="PTHR30387">
    <property type="entry name" value="MANNONATE DEHYDRATASE"/>
    <property type="match status" value="1"/>
</dbReference>
<comment type="function">
    <text evidence="2 9">Catalyzes the dehydration of D-mannonate.</text>
</comment>
<dbReference type="GO" id="GO:0008927">
    <property type="term" value="F:mannonate dehydratase activity"/>
    <property type="evidence" value="ECO:0007669"/>
    <property type="project" value="UniProtKB-UniRule"/>
</dbReference>
<keyword evidence="6 9" id="KW-0408">Iron</keyword>
<dbReference type="RefSeq" id="WP_043712487.1">
    <property type="nucleotide sequence ID" value="NZ_JALOCT010000009.1"/>
</dbReference>
<evidence type="ECO:0000313" key="11">
    <source>
        <dbReference type="Proteomes" id="UP000032287"/>
    </source>
</evidence>
<proteinExistence type="inferred from homology"/>
<dbReference type="NCBIfam" id="NF003027">
    <property type="entry name" value="PRK03906.1"/>
    <property type="match status" value="1"/>
</dbReference>
<keyword evidence="8 9" id="KW-0456">Lyase</keyword>
<dbReference type="InterPro" id="IPR036237">
    <property type="entry name" value="Xyl_isomerase-like_sf"/>
</dbReference>
<dbReference type="GO" id="GO:0042840">
    <property type="term" value="P:D-glucuronate catabolic process"/>
    <property type="evidence" value="ECO:0007669"/>
    <property type="project" value="TreeGrafter"/>
</dbReference>
<sequence>MVKMGFRWYGSQDDPIPLKYIRQIPGCEQVVGALFDIPVGEVWPKKRIKALKDEVEAAGLKLEVIESVNIHDDIKIGLPTRDQYIENYKQTIRNLAAYGIKVICYNFMPVFDWVRTDMRFELPDGSTDLAYRHEMVQGTLQETLDMVTSQSEGFTLPGWEPERLSDLKSLFDAYADVDEDKLAANMAYFLQAIMPTCEEMDIKMAVHTDDPPRPLFGLPRIVKNAADLRRIAAMWDSPYNGFTICTGSLGENPANDVPAIIREFGAQDKIPFVHARNIKFMGDNGDFHESAHLSSEGSLDMYEIMKALHDVNFDGYMRPDHGRDIWGEVGRPGYGLYDRALGLSYLNGLLEALAKGSADTTETVVMTEELEMV</sequence>
<evidence type="ECO:0000313" key="10">
    <source>
        <dbReference type="EMBL" id="KIU19026.1"/>
    </source>
</evidence>
<evidence type="ECO:0000256" key="7">
    <source>
        <dbReference type="ARBA" id="ARBA00023211"/>
    </source>
</evidence>
<reference evidence="10 11" key="1">
    <citation type="journal article" date="2015" name="Microbiology (Mosc.)">
        <title>Genomics of the Weissella cibaria species with an examination of its metabolic traits.</title>
        <authorList>
            <person name="Lynch K.M."/>
            <person name="Lucid A."/>
            <person name="Arendt E.K."/>
            <person name="Sleator R.D."/>
            <person name="Lucey B."/>
            <person name="Coffey A."/>
        </authorList>
    </citation>
    <scope>NUCLEOTIDE SEQUENCE [LARGE SCALE GENOMIC DNA]</scope>
    <source>
        <strain evidence="10 11">MG1</strain>
    </source>
</reference>
<comment type="cofactor">
    <cofactor evidence="9">
        <name>Fe(2+)</name>
        <dbReference type="ChEBI" id="CHEBI:29033"/>
    </cofactor>
    <cofactor evidence="9">
        <name>Mn(2+)</name>
        <dbReference type="ChEBI" id="CHEBI:29035"/>
    </cofactor>
</comment>
<accession>A0A0D1LSH3</accession>
<gene>
    <name evidence="9 10" type="primary">uxuA</name>
    <name evidence="10" type="ORF">QX99_02311</name>
</gene>
<evidence type="ECO:0000256" key="6">
    <source>
        <dbReference type="ARBA" id="ARBA00023004"/>
    </source>
</evidence>
<dbReference type="AlphaFoldDB" id="A0A0D1LSH3"/>
<evidence type="ECO:0000256" key="2">
    <source>
        <dbReference type="ARBA" id="ARBA00002713"/>
    </source>
</evidence>
<evidence type="ECO:0000256" key="1">
    <source>
        <dbReference type="ARBA" id="ARBA00001794"/>
    </source>
</evidence>